<dbReference type="KEGG" id="cdeu:CNBG_2606"/>
<reference evidence="3 4" key="1">
    <citation type="journal article" date="2011" name="MBio">
        <title>Genome variation in Cryptococcus gattii, an emerging pathogen of immunocompetent hosts.</title>
        <authorList>
            <person name="D'Souza C.A."/>
            <person name="Kronstad J.W."/>
            <person name="Taylor G."/>
            <person name="Warren R."/>
            <person name="Yuen M."/>
            <person name="Hu G."/>
            <person name="Jung W.H."/>
            <person name="Sham A."/>
            <person name="Kidd S.E."/>
            <person name="Tangen K."/>
            <person name="Lee N."/>
            <person name="Zeilmaker T."/>
            <person name="Sawkins J."/>
            <person name="McVicker G."/>
            <person name="Shah S."/>
            <person name="Gnerre S."/>
            <person name="Griggs A."/>
            <person name="Zeng Q."/>
            <person name="Bartlett K."/>
            <person name="Li W."/>
            <person name="Wang X."/>
            <person name="Heitman J."/>
            <person name="Stajich J.E."/>
            <person name="Fraser J.A."/>
            <person name="Meyer W."/>
            <person name="Carter D."/>
            <person name="Schein J."/>
            <person name="Krzywinski M."/>
            <person name="Kwon-Chung K.J."/>
            <person name="Varma A."/>
            <person name="Wang J."/>
            <person name="Brunham R."/>
            <person name="Fyfe M."/>
            <person name="Ouellette B.F."/>
            <person name="Siddiqui A."/>
            <person name="Marra M."/>
            <person name="Jones S."/>
            <person name="Holt R."/>
            <person name="Birren B.W."/>
            <person name="Galagan J.E."/>
            <person name="Cuomo C.A."/>
        </authorList>
    </citation>
    <scope>NUCLEOTIDE SEQUENCE [LARGE SCALE GENOMIC DNA]</scope>
    <source>
        <strain evidence="3 4">R265</strain>
    </source>
</reference>
<dbReference type="SUPFAM" id="SSF57701">
    <property type="entry name" value="Zn2/Cys6 DNA-binding domain"/>
    <property type="match status" value="1"/>
</dbReference>
<feature type="compositionally biased region" description="Basic residues" evidence="1">
    <location>
        <begin position="94"/>
        <end position="106"/>
    </location>
</feature>
<evidence type="ECO:0000256" key="1">
    <source>
        <dbReference type="SAM" id="MobiDB-lite"/>
    </source>
</evidence>
<reference evidence="3 4" key="2">
    <citation type="journal article" date="2018" name="Proc. Natl. Acad. Sci.">
        <title>RNAi is a critical determinant of centromere evolution in closely related fungi.</title>
        <authorList>
            <person name="Yadav V."/>
            <person name="Sun S."/>
            <person name="Billmyre R.B."/>
            <person name="Thimmappa B.C."/>
            <person name="Shea T."/>
            <person name="Lintner R."/>
            <person name="Bakkeren G."/>
            <person name="Cuomo C.A."/>
            <person name="Heitman J."/>
            <person name="Sanyal K."/>
        </authorList>
    </citation>
    <scope>NUCLEOTIDE SEQUENCE [LARGE SCALE GENOMIC DNA]</scope>
    <source>
        <strain evidence="3 4">R265</strain>
    </source>
</reference>
<evidence type="ECO:0000259" key="2">
    <source>
        <dbReference type="PROSITE" id="PS50048"/>
    </source>
</evidence>
<dbReference type="GeneID" id="88178950"/>
<dbReference type="InterPro" id="IPR001138">
    <property type="entry name" value="Zn2Cys6_DnaBD"/>
</dbReference>
<feature type="compositionally biased region" description="Basic and acidic residues" evidence="1">
    <location>
        <begin position="121"/>
        <end position="131"/>
    </location>
</feature>
<dbReference type="PROSITE" id="PS00463">
    <property type="entry name" value="ZN2_CY6_FUNGAL_1"/>
    <property type="match status" value="1"/>
</dbReference>
<dbReference type="VEuPathDB" id="FungiDB:CNBG_2606"/>
<gene>
    <name evidence="3" type="ORF">CNBG_2606</name>
</gene>
<dbReference type="AlphaFoldDB" id="A0A095EHG3"/>
<feature type="domain" description="Zn(2)-C6 fungal-type" evidence="2">
    <location>
        <begin position="157"/>
        <end position="186"/>
    </location>
</feature>
<dbReference type="InterPro" id="IPR036864">
    <property type="entry name" value="Zn2-C6_fun-type_DNA-bd_sf"/>
</dbReference>
<evidence type="ECO:0000313" key="4">
    <source>
        <dbReference type="Proteomes" id="UP000029445"/>
    </source>
</evidence>
<name>A0A095EHG3_CRYD2</name>
<proteinExistence type="predicted"/>
<dbReference type="Gene3D" id="4.10.240.10">
    <property type="entry name" value="Zn(2)-C6 fungal-type DNA-binding domain"/>
    <property type="match status" value="1"/>
</dbReference>
<sequence length="409" mass="45487">MVFPSHDATSCGLGGRDPFLHQSLLSRSPPLQSVELELSMFKLSDSHQVLDLGPTLTPSTAEDRPPDPIHDLVPTTASSNYQPPMHHDGSPMVKPRRGRGRPRGSKCRIQTIKPASKTGRVKAENKAEPPKRKGAKYLQKPKSEEERRERKKRAYEACTHCRYRRQKCDEDVPCSLCRKDQKACIYLTKLPPELVEMARKTRYSPQTVPPILLFHMQRKSPETEIHLSMPSTNTVLDLPCVKSAELAHTPIGENNPDDSSDMELDKAVVSRPIRRSFSEYSGSEPELMTPAAPPRMQLSMAAPLLDHSPSQLWETNCISETQVREPVTEPIAPPTRPGPLYEFNPGVSSGSIMELFSDGPQALSVAVNEFEWCTEPSQSSAVDSGLNSDTDMGTNYVDIFDLGVCWEGE</sequence>
<feature type="compositionally biased region" description="Basic and acidic residues" evidence="1">
    <location>
        <begin position="61"/>
        <end position="70"/>
    </location>
</feature>
<dbReference type="Proteomes" id="UP000029445">
    <property type="component" value="Chromosome 8"/>
</dbReference>
<evidence type="ECO:0000313" key="3">
    <source>
        <dbReference type="EMBL" id="KGB76768.1"/>
    </source>
</evidence>
<dbReference type="GO" id="GO:0000981">
    <property type="term" value="F:DNA-binding transcription factor activity, RNA polymerase II-specific"/>
    <property type="evidence" value="ECO:0007669"/>
    <property type="project" value="InterPro"/>
</dbReference>
<dbReference type="RefSeq" id="XP_062882631.1">
    <property type="nucleotide sequence ID" value="XM_063026676.1"/>
</dbReference>
<organism evidence="3 4">
    <name type="scientific">Cryptococcus deuterogattii (strain R265)</name>
    <name type="common">Cryptococcus gattii VGII (strain R265)</name>
    <dbReference type="NCBI Taxonomy" id="294750"/>
    <lineage>
        <taxon>Eukaryota</taxon>
        <taxon>Fungi</taxon>
        <taxon>Dikarya</taxon>
        <taxon>Basidiomycota</taxon>
        <taxon>Agaricomycotina</taxon>
        <taxon>Tremellomycetes</taxon>
        <taxon>Tremellales</taxon>
        <taxon>Cryptococcaceae</taxon>
        <taxon>Cryptococcus</taxon>
        <taxon>Cryptococcus gattii species complex</taxon>
    </lineage>
</organism>
<dbReference type="CDD" id="cd00067">
    <property type="entry name" value="GAL4"/>
    <property type="match status" value="1"/>
</dbReference>
<dbReference type="Pfam" id="PF00172">
    <property type="entry name" value="Zn_clus"/>
    <property type="match status" value="1"/>
</dbReference>
<feature type="region of interest" description="Disordered" evidence="1">
    <location>
        <begin position="52"/>
        <end position="150"/>
    </location>
</feature>
<protein>
    <recommendedName>
        <fullName evidence="2">Zn(2)-C6 fungal-type domain-containing protein</fullName>
    </recommendedName>
</protein>
<dbReference type="OrthoDB" id="2571985at2759"/>
<accession>A0A095EHG3</accession>
<dbReference type="PROSITE" id="PS50048">
    <property type="entry name" value="ZN2_CY6_FUNGAL_2"/>
    <property type="match status" value="1"/>
</dbReference>
<dbReference type="EMBL" id="CP025766">
    <property type="protein sequence ID" value="KGB76768.1"/>
    <property type="molecule type" value="Genomic_DNA"/>
</dbReference>
<dbReference type="SMART" id="SM00066">
    <property type="entry name" value="GAL4"/>
    <property type="match status" value="1"/>
</dbReference>
<dbReference type="GO" id="GO:0008270">
    <property type="term" value="F:zinc ion binding"/>
    <property type="evidence" value="ECO:0007669"/>
    <property type="project" value="InterPro"/>
</dbReference>
<keyword evidence="4" id="KW-1185">Reference proteome</keyword>
<dbReference type="HOGENOM" id="CLU_672720_0_0_1"/>